<keyword evidence="2 7" id="KW-0812">Transmembrane</keyword>
<feature type="transmembrane region" description="Helical" evidence="7">
    <location>
        <begin position="175"/>
        <end position="197"/>
    </location>
</feature>
<evidence type="ECO:0000256" key="3">
    <source>
        <dbReference type="ARBA" id="ARBA00022837"/>
    </source>
</evidence>
<dbReference type="PROSITE" id="PS50222">
    <property type="entry name" value="EF_HAND_2"/>
    <property type="match status" value="1"/>
</dbReference>
<gene>
    <name evidence="9" type="ORF">CC1G_14212</name>
</gene>
<dbReference type="Pfam" id="PF00924">
    <property type="entry name" value="MS_channel_2nd"/>
    <property type="match status" value="1"/>
</dbReference>
<evidence type="ECO:0000259" key="8">
    <source>
        <dbReference type="PROSITE" id="PS50222"/>
    </source>
</evidence>
<feature type="transmembrane region" description="Helical" evidence="7">
    <location>
        <begin position="85"/>
        <end position="109"/>
    </location>
</feature>
<feature type="transmembrane region" description="Helical" evidence="7">
    <location>
        <begin position="129"/>
        <end position="155"/>
    </location>
</feature>
<dbReference type="EMBL" id="AACS02000003">
    <property type="protein sequence ID" value="EFI28185.1"/>
    <property type="molecule type" value="Genomic_DNA"/>
</dbReference>
<dbReference type="GO" id="GO:0006874">
    <property type="term" value="P:intracellular calcium ion homeostasis"/>
    <property type="evidence" value="ECO:0007669"/>
    <property type="project" value="TreeGrafter"/>
</dbReference>
<dbReference type="HOGENOM" id="CLU_014186_0_0_1"/>
<dbReference type="InterPro" id="IPR011992">
    <property type="entry name" value="EF-hand-dom_pair"/>
</dbReference>
<comment type="subcellular location">
    <subcellularLocation>
        <location evidence="1">Membrane</location>
    </subcellularLocation>
</comment>
<evidence type="ECO:0000313" key="10">
    <source>
        <dbReference type="Proteomes" id="UP000001861"/>
    </source>
</evidence>
<feature type="transmembrane region" description="Helical" evidence="7">
    <location>
        <begin position="434"/>
        <end position="454"/>
    </location>
</feature>
<evidence type="ECO:0000313" key="9">
    <source>
        <dbReference type="EMBL" id="EFI28185.1"/>
    </source>
</evidence>
<sequence length="719" mass="80272">MANSPRLPEPLKLQPLDTDHDLKDPPDRSRMDHGSRCSSPGTSTSQTSDDDDFDWDKDDDSTNVQADVEAKRGRRLWLAFMKLSLFVRVFLIACIGVAILVTPLIVVNVRFPNSPAKIHVHVWSLWFTINWAAICGTYIFVDAIPHVVLLITSAFTSRQVERLKIQIDLFMAVRLYFKLVLDVTWAWVALSVIRAVYHPPGSYWKIINQLMQVFFSAAMLLLVEKVVLHYIAINFHQTALADRLAENRIALRALDHLSSASPSPTKKSPYGRRTGKGGSSSFDIWNTGMSPKSSSRSLPPANTTAPNQRKSARRMANVIVDQVGGAIAQVALKDSKFNKGVVDVSGVYSARRLARKLFSVLSDVEPPRAHLIVEDFYPYFNTTAEAHEAFAIFDKDGNGDITKREMRDAVQRIYRERKALAAGLKDVGSIVAKLDAVLLCVAILLVLFICLLIFKRDNTISSLVPLATIVLGFSFVFGNSAQTLFESLIFIFSTHVFDVGDLVIIDDQILFVKEFGLFATTFRRVDGQEIVAPNTLLASEKLVHNLRRSKSMWETTNLMVAYTTPIEVIEQLKTRISAYINDNSREWSGFALNIDKMEYQNALHLIVAIEHRSNWQDWGARWARRNAFMRHLKTVLEDLDIRYTMPVQPVLLPSSNGRAPVNLAPPSPGPAGTPRSQYQTPLNDLGNAGFFESTDFGRVPSNAPSFPHATPSFGGGIAQ</sequence>
<dbReference type="InterPro" id="IPR058650">
    <property type="entry name" value="Msy1/2-like"/>
</dbReference>
<dbReference type="AlphaFoldDB" id="D6RLP1"/>
<feature type="compositionally biased region" description="Acidic residues" evidence="6">
    <location>
        <begin position="48"/>
        <end position="58"/>
    </location>
</feature>
<feature type="compositionally biased region" description="Polar residues" evidence="6">
    <location>
        <begin position="279"/>
        <end position="309"/>
    </location>
</feature>
<evidence type="ECO:0000256" key="1">
    <source>
        <dbReference type="ARBA" id="ARBA00004370"/>
    </source>
</evidence>
<dbReference type="KEGG" id="cci:CC1G_14212"/>
<dbReference type="InterPro" id="IPR006685">
    <property type="entry name" value="MscS_channel_2nd"/>
</dbReference>
<dbReference type="SUPFAM" id="SSF50182">
    <property type="entry name" value="Sm-like ribonucleoproteins"/>
    <property type="match status" value="1"/>
</dbReference>
<keyword evidence="4 7" id="KW-1133">Transmembrane helix</keyword>
<reference evidence="9 10" key="1">
    <citation type="journal article" date="2010" name="Proc. Natl. Acad. Sci. U.S.A.">
        <title>Insights into evolution of multicellular fungi from the assembled chromosomes of the mushroom Coprinopsis cinerea (Coprinus cinereus).</title>
        <authorList>
            <person name="Stajich J.E."/>
            <person name="Wilke S.K."/>
            <person name="Ahren D."/>
            <person name="Au C.H."/>
            <person name="Birren B.W."/>
            <person name="Borodovsky M."/>
            <person name="Burns C."/>
            <person name="Canback B."/>
            <person name="Casselton L.A."/>
            <person name="Cheng C.K."/>
            <person name="Deng J."/>
            <person name="Dietrich F.S."/>
            <person name="Fargo D.C."/>
            <person name="Farman M.L."/>
            <person name="Gathman A.C."/>
            <person name="Goldberg J."/>
            <person name="Guigo R."/>
            <person name="Hoegger P.J."/>
            <person name="Hooker J.B."/>
            <person name="Huggins A."/>
            <person name="James T.Y."/>
            <person name="Kamada T."/>
            <person name="Kilaru S."/>
            <person name="Kodira C."/>
            <person name="Kues U."/>
            <person name="Kupfer D."/>
            <person name="Kwan H.S."/>
            <person name="Lomsadze A."/>
            <person name="Li W."/>
            <person name="Lilly W.W."/>
            <person name="Ma L.J."/>
            <person name="Mackey A.J."/>
            <person name="Manning G."/>
            <person name="Martin F."/>
            <person name="Muraguchi H."/>
            <person name="Natvig D.O."/>
            <person name="Palmerini H."/>
            <person name="Ramesh M.A."/>
            <person name="Rehmeyer C.J."/>
            <person name="Roe B.A."/>
            <person name="Shenoy N."/>
            <person name="Stanke M."/>
            <person name="Ter-Hovhannisyan V."/>
            <person name="Tunlid A."/>
            <person name="Velagapudi R."/>
            <person name="Vision T.J."/>
            <person name="Zeng Q."/>
            <person name="Zolan M.E."/>
            <person name="Pukkila P.J."/>
        </authorList>
    </citation>
    <scope>NUCLEOTIDE SEQUENCE [LARGE SCALE GENOMIC DNA]</scope>
    <source>
        <strain evidence="10">Okayama-7 / 130 / ATCC MYA-4618 / FGSC 9003</strain>
    </source>
</reference>
<comment type="caution">
    <text evidence="9">The sequence shown here is derived from an EMBL/GenBank/DDBJ whole genome shotgun (WGS) entry which is preliminary data.</text>
</comment>
<dbReference type="RefSeq" id="XP_002911679.1">
    <property type="nucleotide sequence ID" value="XM_002911633.1"/>
</dbReference>
<feature type="compositionally biased region" description="Basic and acidic residues" evidence="6">
    <location>
        <begin position="17"/>
        <end position="35"/>
    </location>
</feature>
<dbReference type="Pfam" id="PF25886">
    <property type="entry name" value="Msy1"/>
    <property type="match status" value="1"/>
</dbReference>
<dbReference type="GeneID" id="9379219"/>
<dbReference type="PROSITE" id="PS00018">
    <property type="entry name" value="EF_HAND_1"/>
    <property type="match status" value="1"/>
</dbReference>
<dbReference type="OMA" id="YNTPLET"/>
<dbReference type="InterPro" id="IPR018247">
    <property type="entry name" value="EF_Hand_1_Ca_BS"/>
</dbReference>
<dbReference type="InterPro" id="IPR010920">
    <property type="entry name" value="LSM_dom_sf"/>
</dbReference>
<evidence type="ECO:0000256" key="2">
    <source>
        <dbReference type="ARBA" id="ARBA00022692"/>
    </source>
</evidence>
<name>D6RLP1_COPC7</name>
<dbReference type="GO" id="GO:0005509">
    <property type="term" value="F:calcium ion binding"/>
    <property type="evidence" value="ECO:0007669"/>
    <property type="project" value="InterPro"/>
</dbReference>
<dbReference type="CDD" id="cd00051">
    <property type="entry name" value="EFh"/>
    <property type="match status" value="1"/>
</dbReference>
<evidence type="ECO:0000256" key="6">
    <source>
        <dbReference type="SAM" id="MobiDB-lite"/>
    </source>
</evidence>
<feature type="region of interest" description="Disordered" evidence="6">
    <location>
        <begin position="1"/>
        <end position="58"/>
    </location>
</feature>
<feature type="transmembrane region" description="Helical" evidence="7">
    <location>
        <begin position="460"/>
        <end position="478"/>
    </location>
</feature>
<keyword evidence="3" id="KW-0106">Calcium</keyword>
<feature type="region of interest" description="Disordered" evidence="6">
    <location>
        <begin position="260"/>
        <end position="312"/>
    </location>
</feature>
<keyword evidence="5 7" id="KW-0472">Membrane</keyword>
<dbReference type="InterPro" id="IPR023408">
    <property type="entry name" value="MscS_beta-dom_sf"/>
</dbReference>
<accession>D6RLP1</accession>
<feature type="compositionally biased region" description="Low complexity" evidence="6">
    <location>
        <begin position="38"/>
        <end position="47"/>
    </location>
</feature>
<dbReference type="PANTHER" id="PTHR31323">
    <property type="entry name" value="MECHANOSENSITIVE ION CHANNEL PROTEIN MSY2"/>
    <property type="match status" value="1"/>
</dbReference>
<protein>
    <recommendedName>
        <fullName evidence="8">EF-hand domain-containing protein</fullName>
    </recommendedName>
</protein>
<dbReference type="Proteomes" id="UP000001861">
    <property type="component" value="Unassembled WGS sequence"/>
</dbReference>
<evidence type="ECO:0000256" key="7">
    <source>
        <dbReference type="SAM" id="Phobius"/>
    </source>
</evidence>
<feature type="domain" description="EF-hand" evidence="8">
    <location>
        <begin position="381"/>
        <end position="416"/>
    </location>
</feature>
<dbReference type="Gene3D" id="1.10.238.10">
    <property type="entry name" value="EF-hand"/>
    <property type="match status" value="1"/>
</dbReference>
<dbReference type="eggNOG" id="KOG4629">
    <property type="taxonomic scope" value="Eukaryota"/>
</dbReference>
<dbReference type="VEuPathDB" id="FungiDB:CC1G_14212"/>
<dbReference type="SUPFAM" id="SSF47473">
    <property type="entry name" value="EF-hand"/>
    <property type="match status" value="1"/>
</dbReference>
<dbReference type="OrthoDB" id="544685at2759"/>
<dbReference type="Gene3D" id="2.30.30.60">
    <property type="match status" value="1"/>
</dbReference>
<dbReference type="InParanoid" id="D6RLP1"/>
<proteinExistence type="predicted"/>
<evidence type="ECO:0000256" key="5">
    <source>
        <dbReference type="ARBA" id="ARBA00023136"/>
    </source>
</evidence>
<dbReference type="InterPro" id="IPR002048">
    <property type="entry name" value="EF_hand_dom"/>
</dbReference>
<keyword evidence="10" id="KW-1185">Reference proteome</keyword>
<dbReference type="GO" id="GO:0005262">
    <property type="term" value="F:calcium channel activity"/>
    <property type="evidence" value="ECO:0007669"/>
    <property type="project" value="TreeGrafter"/>
</dbReference>
<dbReference type="SMART" id="SM00054">
    <property type="entry name" value="EFh"/>
    <property type="match status" value="1"/>
</dbReference>
<dbReference type="PANTHER" id="PTHR31323:SF11">
    <property type="entry name" value="EF-HAND DOMAIN-CONTAINING PROTEIN"/>
    <property type="match status" value="1"/>
</dbReference>
<evidence type="ECO:0000256" key="4">
    <source>
        <dbReference type="ARBA" id="ARBA00022989"/>
    </source>
</evidence>
<organism evidence="9 10">
    <name type="scientific">Coprinopsis cinerea (strain Okayama-7 / 130 / ATCC MYA-4618 / FGSC 9003)</name>
    <name type="common">Inky cap fungus</name>
    <name type="synonym">Hormographiella aspergillata</name>
    <dbReference type="NCBI Taxonomy" id="240176"/>
    <lineage>
        <taxon>Eukaryota</taxon>
        <taxon>Fungi</taxon>
        <taxon>Dikarya</taxon>
        <taxon>Basidiomycota</taxon>
        <taxon>Agaricomycotina</taxon>
        <taxon>Agaricomycetes</taxon>
        <taxon>Agaricomycetidae</taxon>
        <taxon>Agaricales</taxon>
        <taxon>Agaricineae</taxon>
        <taxon>Psathyrellaceae</taxon>
        <taxon>Coprinopsis</taxon>
    </lineage>
</organism>
<dbReference type="Pfam" id="PF13405">
    <property type="entry name" value="EF-hand_6"/>
    <property type="match status" value="1"/>
</dbReference>
<feature type="region of interest" description="Disordered" evidence="6">
    <location>
        <begin position="655"/>
        <end position="680"/>
    </location>
</feature>
<dbReference type="GO" id="GO:0016020">
    <property type="term" value="C:membrane"/>
    <property type="evidence" value="ECO:0007669"/>
    <property type="project" value="UniProtKB-SubCell"/>
</dbReference>